<keyword evidence="3" id="KW-0378">Hydrolase</keyword>
<dbReference type="Gene3D" id="3.30.420.180">
    <property type="entry name" value="CobE/GbiG C-terminal domain"/>
    <property type="match status" value="1"/>
</dbReference>
<evidence type="ECO:0000259" key="2">
    <source>
        <dbReference type="Pfam" id="PF11760"/>
    </source>
</evidence>
<proteinExistence type="predicted"/>
<dbReference type="GO" id="GO:0016787">
    <property type="term" value="F:hydrolase activity"/>
    <property type="evidence" value="ECO:0007669"/>
    <property type="project" value="UniProtKB-KW"/>
</dbReference>
<reference evidence="3 4" key="1">
    <citation type="submission" date="2019-03" db="EMBL/GenBank/DDBJ databases">
        <title>Genomic Encyclopedia of Type Strains, Phase III (KMG-III): the genomes of soil and plant-associated and newly described type strains.</title>
        <authorList>
            <person name="Whitman W."/>
        </authorList>
    </citation>
    <scope>NUCLEOTIDE SEQUENCE [LARGE SCALE GENOMIC DNA]</scope>
    <source>
        <strain evidence="3 4">CECT 7378</strain>
    </source>
</reference>
<accession>A0A4R6MDV7</accession>
<dbReference type="AlphaFoldDB" id="A0A4R6MDV7"/>
<feature type="domain" description="Cobalamin synthesis G N-terminal" evidence="2">
    <location>
        <begin position="37"/>
        <end position="118"/>
    </location>
</feature>
<dbReference type="Pfam" id="PF11760">
    <property type="entry name" value="CbiG_N"/>
    <property type="match status" value="1"/>
</dbReference>
<dbReference type="InterPro" id="IPR052553">
    <property type="entry name" value="CbiG_hydrolase"/>
</dbReference>
<dbReference type="InterPro" id="IPR038029">
    <property type="entry name" value="GbiG_N_sf"/>
</dbReference>
<keyword evidence="4" id="KW-1185">Reference proteome</keyword>
<dbReference type="SUPFAM" id="SSF159672">
    <property type="entry name" value="CbiG N-terminal domain-like"/>
    <property type="match status" value="1"/>
</dbReference>
<protein>
    <submittedName>
        <fullName evidence="3">Cobalt-precorrin 5A hydrolase</fullName>
    </submittedName>
</protein>
<dbReference type="Proteomes" id="UP000294656">
    <property type="component" value="Unassembled WGS sequence"/>
</dbReference>
<dbReference type="EMBL" id="SNXC01000009">
    <property type="protein sequence ID" value="TDO99405.1"/>
    <property type="molecule type" value="Genomic_DNA"/>
</dbReference>
<evidence type="ECO:0000313" key="4">
    <source>
        <dbReference type="Proteomes" id="UP000294656"/>
    </source>
</evidence>
<dbReference type="Gene3D" id="3.40.50.11220">
    <property type="match status" value="1"/>
</dbReference>
<organism evidence="3 4">
    <name type="scientific">Marinomonas balearica</name>
    <dbReference type="NCBI Taxonomy" id="491947"/>
    <lineage>
        <taxon>Bacteria</taxon>
        <taxon>Pseudomonadati</taxon>
        <taxon>Pseudomonadota</taxon>
        <taxon>Gammaproteobacteria</taxon>
        <taxon>Oceanospirillales</taxon>
        <taxon>Oceanospirillaceae</taxon>
        <taxon>Marinomonas</taxon>
    </lineage>
</organism>
<evidence type="ECO:0000313" key="3">
    <source>
        <dbReference type="EMBL" id="TDO99405.1"/>
    </source>
</evidence>
<sequence length="264" mass="29038">MIRIISLTERGKKLSEAIAKRLQGCEVTHNPKPFKETVQDYFKQGDSLIFICATGIVIRTLAPVLESKLSDPAVLVMDEFGRFVIPLLSGHEGGANHLASQLEKQLADFNTQLVMTTANTYLDPIYTLGMGCERDCPLSYLEELMLEALALKGLAPEDIRSLNSIDIKSDETHLIALAQKYGWAYVTYSVQELGTMESRLNSRSEYVYKTVGVYGVAESAALYGVQEAAGATPELLLPKIKNAKATCALARAYPASNREASRRQ</sequence>
<dbReference type="Pfam" id="PF01890">
    <property type="entry name" value="CbiG_C"/>
    <property type="match status" value="1"/>
</dbReference>
<evidence type="ECO:0000259" key="1">
    <source>
        <dbReference type="Pfam" id="PF01890"/>
    </source>
</evidence>
<dbReference type="SUPFAM" id="SSF159664">
    <property type="entry name" value="CobE/GbiG C-terminal domain-like"/>
    <property type="match status" value="1"/>
</dbReference>
<dbReference type="InterPro" id="IPR036518">
    <property type="entry name" value="CobE/GbiG_C_sf"/>
</dbReference>
<dbReference type="InterPro" id="IPR002750">
    <property type="entry name" value="CobE/GbiG_C"/>
</dbReference>
<name>A0A4R6MDV7_9GAMM</name>
<dbReference type="InterPro" id="IPR021744">
    <property type="entry name" value="CbiG_N"/>
</dbReference>
<feature type="domain" description="CobE/GbiG C-terminal" evidence="1">
    <location>
        <begin position="127"/>
        <end position="250"/>
    </location>
</feature>
<dbReference type="GO" id="GO:0009236">
    <property type="term" value="P:cobalamin biosynthetic process"/>
    <property type="evidence" value="ECO:0007669"/>
    <property type="project" value="InterPro"/>
</dbReference>
<dbReference type="RefSeq" id="WP_133502265.1">
    <property type="nucleotide sequence ID" value="NZ_SNXC01000009.1"/>
</dbReference>
<dbReference type="PANTHER" id="PTHR37477:SF1">
    <property type="entry name" value="COBALT-PRECORRIN-5A HYDROLASE"/>
    <property type="match status" value="1"/>
</dbReference>
<comment type="caution">
    <text evidence="3">The sequence shown here is derived from an EMBL/GenBank/DDBJ whole genome shotgun (WGS) entry which is preliminary data.</text>
</comment>
<dbReference type="PANTHER" id="PTHR37477">
    <property type="entry name" value="COBALT-PRECORRIN-5A HYDROLASE"/>
    <property type="match status" value="1"/>
</dbReference>
<gene>
    <name evidence="3" type="ORF">DFP79_0386</name>
</gene>
<dbReference type="OrthoDB" id="9781023at2"/>